<keyword evidence="1" id="KW-0732">Signal</keyword>
<sequence>MVPMVVMMLLLTSVTGIVSTAVAVAVAVGRMCRHRRSYMVLEGSGRCRRRCGCCRLTNLGHGALVACRTHLVLLLHVPHARSMPKKVFLIRSFLAQLVYHFISAVVEFVEVISLMNIHAASGVAAYAVQSGVQIRAKLIQFLLFRNER</sequence>
<dbReference type="AlphaFoldDB" id="A0A2M3ZPC7"/>
<feature type="signal peptide" evidence="1">
    <location>
        <begin position="1"/>
        <end position="16"/>
    </location>
</feature>
<evidence type="ECO:0000256" key="1">
    <source>
        <dbReference type="SAM" id="SignalP"/>
    </source>
</evidence>
<dbReference type="EMBL" id="GGFM01009686">
    <property type="protein sequence ID" value="MBW30437.1"/>
    <property type="molecule type" value="Transcribed_RNA"/>
</dbReference>
<accession>A0A2M3ZPC7</accession>
<reference evidence="2" key="1">
    <citation type="submission" date="2018-01" db="EMBL/GenBank/DDBJ databases">
        <title>An insight into the sialome of Amazonian anophelines.</title>
        <authorList>
            <person name="Ribeiro J.M."/>
            <person name="Scarpassa V."/>
            <person name="Calvo E."/>
        </authorList>
    </citation>
    <scope>NUCLEOTIDE SEQUENCE</scope>
    <source>
        <tissue evidence="2">Salivary glands</tissue>
    </source>
</reference>
<proteinExistence type="predicted"/>
<organism evidence="2">
    <name type="scientific">Anopheles braziliensis</name>
    <dbReference type="NCBI Taxonomy" id="58242"/>
    <lineage>
        <taxon>Eukaryota</taxon>
        <taxon>Metazoa</taxon>
        <taxon>Ecdysozoa</taxon>
        <taxon>Arthropoda</taxon>
        <taxon>Hexapoda</taxon>
        <taxon>Insecta</taxon>
        <taxon>Pterygota</taxon>
        <taxon>Neoptera</taxon>
        <taxon>Endopterygota</taxon>
        <taxon>Diptera</taxon>
        <taxon>Nematocera</taxon>
        <taxon>Culicoidea</taxon>
        <taxon>Culicidae</taxon>
        <taxon>Anophelinae</taxon>
        <taxon>Anopheles</taxon>
    </lineage>
</organism>
<evidence type="ECO:0000313" key="2">
    <source>
        <dbReference type="EMBL" id="MBW30437.1"/>
    </source>
</evidence>
<name>A0A2M3ZPC7_9DIPT</name>
<feature type="chain" id="PRO_5014630202" evidence="1">
    <location>
        <begin position="17"/>
        <end position="148"/>
    </location>
</feature>
<protein>
    <submittedName>
        <fullName evidence="2">Putative secreted peptide</fullName>
    </submittedName>
</protein>